<evidence type="ECO:0000256" key="1">
    <source>
        <dbReference type="SAM" id="Phobius"/>
    </source>
</evidence>
<dbReference type="AlphaFoldDB" id="A0A2T1LYG3"/>
<evidence type="ECO:0000313" key="2">
    <source>
        <dbReference type="EMBL" id="PSF37437.1"/>
    </source>
</evidence>
<keyword evidence="3" id="KW-1185">Reference proteome</keyword>
<reference evidence="2 3" key="1">
    <citation type="submission" date="2018-03" db="EMBL/GenBank/DDBJ databases">
        <title>The ancient ancestry and fast evolution of plastids.</title>
        <authorList>
            <person name="Moore K.R."/>
            <person name="Magnabosco C."/>
            <person name="Momper L."/>
            <person name="Gold D.A."/>
            <person name="Bosak T."/>
            <person name="Fournier G.P."/>
        </authorList>
    </citation>
    <scope>NUCLEOTIDE SEQUENCE [LARGE SCALE GENOMIC DNA]</scope>
    <source>
        <strain evidence="2 3">CCALA 016</strain>
    </source>
</reference>
<keyword evidence="1" id="KW-0812">Transmembrane</keyword>
<keyword evidence="1" id="KW-1133">Transmembrane helix</keyword>
<dbReference type="EMBL" id="PXOH01000008">
    <property type="protein sequence ID" value="PSF37437.1"/>
    <property type="molecule type" value="Genomic_DNA"/>
</dbReference>
<proteinExistence type="predicted"/>
<keyword evidence="1" id="KW-0472">Membrane</keyword>
<reference evidence="2 3" key="2">
    <citation type="submission" date="2018-03" db="EMBL/GenBank/DDBJ databases">
        <authorList>
            <person name="Keele B.F."/>
        </authorList>
    </citation>
    <scope>NUCLEOTIDE SEQUENCE [LARGE SCALE GENOMIC DNA]</scope>
    <source>
        <strain evidence="2 3">CCALA 016</strain>
    </source>
</reference>
<dbReference type="Proteomes" id="UP000239001">
    <property type="component" value="Unassembled WGS sequence"/>
</dbReference>
<name>A0A2T1LYG3_9CHRO</name>
<organism evidence="2 3">
    <name type="scientific">Aphanothece hegewaldii CCALA 016</name>
    <dbReference type="NCBI Taxonomy" id="2107694"/>
    <lineage>
        <taxon>Bacteria</taxon>
        <taxon>Bacillati</taxon>
        <taxon>Cyanobacteriota</taxon>
        <taxon>Cyanophyceae</taxon>
        <taxon>Oscillatoriophycideae</taxon>
        <taxon>Chroococcales</taxon>
        <taxon>Aphanothecaceae</taxon>
        <taxon>Aphanothece</taxon>
    </lineage>
</organism>
<comment type="caution">
    <text evidence="2">The sequence shown here is derived from an EMBL/GenBank/DDBJ whole genome shotgun (WGS) entry which is preliminary data.</text>
</comment>
<feature type="transmembrane region" description="Helical" evidence="1">
    <location>
        <begin position="63"/>
        <end position="83"/>
    </location>
</feature>
<feature type="transmembrane region" description="Helical" evidence="1">
    <location>
        <begin position="103"/>
        <end position="123"/>
    </location>
</feature>
<dbReference type="InterPro" id="IPR021257">
    <property type="entry name" value="DUF2809"/>
</dbReference>
<dbReference type="Pfam" id="PF10990">
    <property type="entry name" value="DUF2809"/>
    <property type="match status" value="1"/>
</dbReference>
<dbReference type="OrthoDB" id="512727at2"/>
<feature type="transmembrane region" description="Helical" evidence="1">
    <location>
        <begin position="39"/>
        <end position="56"/>
    </location>
</feature>
<evidence type="ECO:0000313" key="3">
    <source>
        <dbReference type="Proteomes" id="UP000239001"/>
    </source>
</evidence>
<gene>
    <name evidence="2" type="ORF">C7H19_09705</name>
</gene>
<protein>
    <submittedName>
        <fullName evidence="2">DUF2809 domain-containing protein</fullName>
    </submittedName>
</protein>
<accession>A0A2T1LYG3</accession>
<dbReference type="RefSeq" id="WP_106456679.1">
    <property type="nucleotide sequence ID" value="NZ_PXOH01000008.1"/>
</dbReference>
<sequence length="133" mass="15872">MKRVRVRSTIILSIIIVTLLGLASKYYRGWGEDWLNNSFAAIWYEVFWCLFFFALFTKKQSIIFISLGVFIITSLLEFLQLWHPPLLQLFRSYTLGRLLLGTTFSGWDFLYYAIGCLIGWWWLRKIVEYNHAR</sequence>